<comment type="caution">
    <text evidence="1">The sequence shown here is derived from an EMBL/GenBank/DDBJ whole genome shotgun (WGS) entry which is preliminary data.</text>
</comment>
<proteinExistence type="predicted"/>
<dbReference type="EMBL" id="JAKWBI020000268">
    <property type="protein sequence ID" value="KAJ2897590.1"/>
    <property type="molecule type" value="Genomic_DNA"/>
</dbReference>
<evidence type="ECO:0000313" key="1">
    <source>
        <dbReference type="EMBL" id="KAJ2897590.1"/>
    </source>
</evidence>
<keyword evidence="2" id="KW-1185">Reference proteome</keyword>
<gene>
    <name evidence="1" type="ORF">MKZ38_004544</name>
</gene>
<sequence length="594" mass="66565">MSNTSYPPHVNNILRICPFRYPISYATTWYTLPSVPDFRVCNRCYSEKLASTPFANKFVGRVEPAGEERYCNFLTPRVHALLAACLASGDSSPLESYIRTRVAFKKCPGPSEISAVDKGISWHKLDAIHGGLDACQACYNDYVVSSKAGATLNTSYPTHAMPVAQAADQGWTCDMACIYAQRAARTAHTWPQLRQALEEAARQPQCEGFKPVPASSRQWFRLRRGVVPNFLACEACFRNYAAASDMAVNWEAVPLPGDVSGSTKMTCMLAHPVLQFAYLLAFVEKDLAIFVRSAAEVLVSPLCRPEGIQDPSCDWYGLPQVSGKDFAVCGGCFAGLVKPWGTMDRVFTRIPPPKASSERRVCDLNLGNPRFLFWYRHLSEATEKNEPQIFVDRVVKNASLKPCPRSKPTDAGGGRKWWGNDEFLACETCAVDTISGSTMEPMMRYKGTSLPGQKKCDLYSPRTRKLWSECISNPDRNAGMNTFSSKMREREMMYQQTYVQVQKGIAHMEEQTRRHIQMMDRAVAMQGLDMSMQTGDYIGGSSYSRIGNNTHGYWASQMGYDAARQFQNGLTQQVIDPNLTAQLQMLEQKWKEYE</sequence>
<evidence type="ECO:0008006" key="3">
    <source>
        <dbReference type="Google" id="ProtNLM"/>
    </source>
</evidence>
<name>A0AAD5WPT9_9PEZI</name>
<evidence type="ECO:0000313" key="2">
    <source>
        <dbReference type="Proteomes" id="UP001201980"/>
    </source>
</evidence>
<accession>A0AAD5WPT9</accession>
<reference evidence="1" key="1">
    <citation type="submission" date="2022-07" db="EMBL/GenBank/DDBJ databases">
        <title>Draft genome sequence of Zalerion maritima ATCC 34329, a (micro)plastics degrading marine fungus.</title>
        <authorList>
            <person name="Paco A."/>
            <person name="Goncalves M.F.M."/>
            <person name="Rocha-Santos T.A.P."/>
            <person name="Alves A."/>
        </authorList>
    </citation>
    <scope>NUCLEOTIDE SEQUENCE</scope>
    <source>
        <strain evidence="1">ATCC 34329</strain>
    </source>
</reference>
<dbReference type="Proteomes" id="UP001201980">
    <property type="component" value="Unassembled WGS sequence"/>
</dbReference>
<protein>
    <recommendedName>
        <fullName evidence="3">Integral membrane protein</fullName>
    </recommendedName>
</protein>
<dbReference type="AlphaFoldDB" id="A0AAD5WPT9"/>
<organism evidence="1 2">
    <name type="scientific">Zalerion maritima</name>
    <dbReference type="NCBI Taxonomy" id="339359"/>
    <lineage>
        <taxon>Eukaryota</taxon>
        <taxon>Fungi</taxon>
        <taxon>Dikarya</taxon>
        <taxon>Ascomycota</taxon>
        <taxon>Pezizomycotina</taxon>
        <taxon>Sordariomycetes</taxon>
        <taxon>Lulworthiomycetidae</taxon>
        <taxon>Lulworthiales</taxon>
        <taxon>Lulworthiaceae</taxon>
        <taxon>Zalerion</taxon>
    </lineage>
</organism>